<accession>A0A8H6HAT5</accession>
<keyword evidence="4" id="KW-1185">Reference proteome</keyword>
<evidence type="ECO:0000313" key="3">
    <source>
        <dbReference type="EMBL" id="KAF6743549.1"/>
    </source>
</evidence>
<gene>
    <name evidence="3" type="ORF">DFP72DRAFT_932875</name>
</gene>
<feature type="compositionally biased region" description="Basic residues" evidence="1">
    <location>
        <begin position="415"/>
        <end position="425"/>
    </location>
</feature>
<feature type="compositionally biased region" description="Polar residues" evidence="1">
    <location>
        <begin position="1"/>
        <end position="10"/>
    </location>
</feature>
<feature type="domain" description="DUF6697" evidence="2">
    <location>
        <begin position="158"/>
        <end position="352"/>
    </location>
</feature>
<dbReference type="Proteomes" id="UP000521943">
    <property type="component" value="Unassembled WGS sequence"/>
</dbReference>
<dbReference type="AlphaFoldDB" id="A0A8H6HAT5"/>
<reference evidence="3 4" key="1">
    <citation type="submission" date="2020-07" db="EMBL/GenBank/DDBJ databases">
        <title>Comparative genomics of pyrophilous fungi reveals a link between fire events and developmental genes.</title>
        <authorList>
            <consortium name="DOE Joint Genome Institute"/>
            <person name="Steindorff A.S."/>
            <person name="Carver A."/>
            <person name="Calhoun S."/>
            <person name="Stillman K."/>
            <person name="Liu H."/>
            <person name="Lipzen A."/>
            <person name="Pangilinan J."/>
            <person name="Labutti K."/>
            <person name="Bruns T.D."/>
            <person name="Grigoriev I.V."/>
        </authorList>
    </citation>
    <scope>NUCLEOTIDE SEQUENCE [LARGE SCALE GENOMIC DNA]</scope>
    <source>
        <strain evidence="3 4">CBS 144469</strain>
    </source>
</reference>
<feature type="region of interest" description="Disordered" evidence="1">
    <location>
        <begin position="356"/>
        <end position="425"/>
    </location>
</feature>
<name>A0A8H6HAT5_9AGAR</name>
<protein>
    <recommendedName>
        <fullName evidence="2">DUF6697 domain-containing protein</fullName>
    </recommendedName>
</protein>
<proteinExistence type="predicted"/>
<organism evidence="3 4">
    <name type="scientific">Ephemerocybe angulata</name>
    <dbReference type="NCBI Taxonomy" id="980116"/>
    <lineage>
        <taxon>Eukaryota</taxon>
        <taxon>Fungi</taxon>
        <taxon>Dikarya</taxon>
        <taxon>Basidiomycota</taxon>
        <taxon>Agaricomycotina</taxon>
        <taxon>Agaricomycetes</taxon>
        <taxon>Agaricomycetidae</taxon>
        <taxon>Agaricales</taxon>
        <taxon>Agaricineae</taxon>
        <taxon>Psathyrellaceae</taxon>
        <taxon>Ephemerocybe</taxon>
    </lineage>
</organism>
<evidence type="ECO:0000313" key="4">
    <source>
        <dbReference type="Proteomes" id="UP000521943"/>
    </source>
</evidence>
<dbReference type="InterPro" id="IPR046520">
    <property type="entry name" value="DUF6697"/>
</dbReference>
<dbReference type="Pfam" id="PF20411">
    <property type="entry name" value="DUF6697"/>
    <property type="match status" value="1"/>
</dbReference>
<dbReference type="EMBL" id="JACGCI010000142">
    <property type="protein sequence ID" value="KAF6743549.1"/>
    <property type="molecule type" value="Genomic_DNA"/>
</dbReference>
<evidence type="ECO:0000259" key="2">
    <source>
        <dbReference type="Pfam" id="PF20411"/>
    </source>
</evidence>
<evidence type="ECO:0000256" key="1">
    <source>
        <dbReference type="SAM" id="MobiDB-lite"/>
    </source>
</evidence>
<feature type="region of interest" description="Disordered" evidence="1">
    <location>
        <begin position="1"/>
        <end position="65"/>
    </location>
</feature>
<sequence>MDAVVITTQPRRPRAGNRLPQVKGLVAKRSKNEKGAYSSIPSTIPKMEVVPRKAGPKSKNSVTPKTKVEAGSLVLQNDQRQVPTSPVAVRIESPEPSLPEAAEVLEQKMKLWKNPKVKVKREPIELTKDTVIARISAAGISFDPFHIDFPRADRDVEVTREFMSATWGGSPQETFPTISPENLARHGLSDFMYLPTGYQPIAPKIPGAPGLWLNIGGRGDEWNRGIKRVFTKVSDKTPAKWLYQGQYEIKLAKCLTREEWSRQSVKVRETWAEQLVVKRWGRRCQAVIYARMHWGRPPTEDEIDQICARGDNSTITKEDISLSLTRGETNMPVYTMKCVGYDAAFQREIAEKAPLYVPRPRKPRCSGGGNKRNAGDSEPPEPKGRKPTKRQKLERDVINVDLLGSQEEEPDYRSRGTKSRPAKRP</sequence>
<dbReference type="OrthoDB" id="3176940at2759"/>
<comment type="caution">
    <text evidence="3">The sequence shown here is derived from an EMBL/GenBank/DDBJ whole genome shotgun (WGS) entry which is preliminary data.</text>
</comment>